<dbReference type="InterPro" id="IPR001841">
    <property type="entry name" value="Znf_RING"/>
</dbReference>
<keyword evidence="11" id="KW-0256">Endoplasmic reticulum</keyword>
<dbReference type="PROSITE" id="PS00518">
    <property type="entry name" value="ZF_RING_1"/>
    <property type="match status" value="1"/>
</dbReference>
<gene>
    <name evidence="15" type="primary">25487651</name>
    <name evidence="14" type="ordered locus">MTR_2g090330</name>
</gene>
<dbReference type="Pfam" id="PF00097">
    <property type="entry name" value="zf-C3HC4"/>
    <property type="match status" value="1"/>
</dbReference>
<dbReference type="EC" id="2.3.2.27" evidence="11"/>
<protein>
    <recommendedName>
        <fullName evidence="11">E3 ubiquitin-protein ligase RMA</fullName>
        <ecNumber evidence="11">2.3.2.27</ecNumber>
    </recommendedName>
    <alternativeName>
        <fullName evidence="11">Protein RING membrane-anchor</fullName>
    </alternativeName>
    <alternativeName>
        <fullName evidence="11">RING-type E3 ubiquitin transferase RMA</fullName>
    </alternativeName>
</protein>
<evidence type="ECO:0000313" key="14">
    <source>
        <dbReference type="EMBL" id="KEH39125.1"/>
    </source>
</evidence>
<evidence type="ECO:0000256" key="2">
    <source>
        <dbReference type="ARBA" id="ARBA00004308"/>
    </source>
</evidence>
<reference evidence="14 16" key="1">
    <citation type="journal article" date="2011" name="Nature">
        <title>The Medicago genome provides insight into the evolution of rhizobial symbioses.</title>
        <authorList>
            <person name="Young N.D."/>
            <person name="Debelle F."/>
            <person name="Oldroyd G.E."/>
            <person name="Geurts R."/>
            <person name="Cannon S.B."/>
            <person name="Udvardi M.K."/>
            <person name="Benedito V.A."/>
            <person name="Mayer K.F."/>
            <person name="Gouzy J."/>
            <person name="Schoof H."/>
            <person name="Van de Peer Y."/>
            <person name="Proost S."/>
            <person name="Cook D.R."/>
            <person name="Meyers B.C."/>
            <person name="Spannagl M."/>
            <person name="Cheung F."/>
            <person name="De Mita S."/>
            <person name="Krishnakumar V."/>
            <person name="Gundlach H."/>
            <person name="Zhou S."/>
            <person name="Mudge J."/>
            <person name="Bharti A.K."/>
            <person name="Murray J.D."/>
            <person name="Naoumkina M.A."/>
            <person name="Rosen B."/>
            <person name="Silverstein K.A."/>
            <person name="Tang H."/>
            <person name="Rombauts S."/>
            <person name="Zhao P.X."/>
            <person name="Zhou P."/>
            <person name="Barbe V."/>
            <person name="Bardou P."/>
            <person name="Bechner M."/>
            <person name="Bellec A."/>
            <person name="Berger A."/>
            <person name="Berges H."/>
            <person name="Bidwell S."/>
            <person name="Bisseling T."/>
            <person name="Choisne N."/>
            <person name="Couloux A."/>
            <person name="Denny R."/>
            <person name="Deshpande S."/>
            <person name="Dai X."/>
            <person name="Doyle J.J."/>
            <person name="Dudez A.M."/>
            <person name="Farmer A.D."/>
            <person name="Fouteau S."/>
            <person name="Franken C."/>
            <person name="Gibelin C."/>
            <person name="Gish J."/>
            <person name="Goldstein S."/>
            <person name="Gonzalez A.J."/>
            <person name="Green P.J."/>
            <person name="Hallab A."/>
            <person name="Hartog M."/>
            <person name="Hua A."/>
            <person name="Humphray S.J."/>
            <person name="Jeong D.H."/>
            <person name="Jing Y."/>
            <person name="Jocker A."/>
            <person name="Kenton S.M."/>
            <person name="Kim D.J."/>
            <person name="Klee K."/>
            <person name="Lai H."/>
            <person name="Lang C."/>
            <person name="Lin S."/>
            <person name="Macmil S.L."/>
            <person name="Magdelenat G."/>
            <person name="Matthews L."/>
            <person name="McCorrison J."/>
            <person name="Monaghan E.L."/>
            <person name="Mun J.H."/>
            <person name="Najar F.Z."/>
            <person name="Nicholson C."/>
            <person name="Noirot C."/>
            <person name="O'Bleness M."/>
            <person name="Paule C.R."/>
            <person name="Poulain J."/>
            <person name="Prion F."/>
            <person name="Qin B."/>
            <person name="Qu C."/>
            <person name="Retzel E.F."/>
            <person name="Riddle C."/>
            <person name="Sallet E."/>
            <person name="Samain S."/>
            <person name="Samson N."/>
            <person name="Sanders I."/>
            <person name="Saurat O."/>
            <person name="Scarpelli C."/>
            <person name="Schiex T."/>
            <person name="Segurens B."/>
            <person name="Severin A.J."/>
            <person name="Sherrier D.J."/>
            <person name="Shi R."/>
            <person name="Sims S."/>
            <person name="Singer S.R."/>
            <person name="Sinharoy S."/>
            <person name="Sterck L."/>
            <person name="Viollet A."/>
            <person name="Wang B.B."/>
            <person name="Wang K."/>
            <person name="Wang M."/>
            <person name="Wang X."/>
            <person name="Warfsmann J."/>
            <person name="Weissenbach J."/>
            <person name="White D.D."/>
            <person name="White J.D."/>
            <person name="Wiley G.B."/>
            <person name="Wincker P."/>
            <person name="Xing Y."/>
            <person name="Yang L."/>
            <person name="Yao Z."/>
            <person name="Ying F."/>
            <person name="Zhai J."/>
            <person name="Zhou L."/>
            <person name="Zuber A."/>
            <person name="Denarie J."/>
            <person name="Dixon R.A."/>
            <person name="May G.D."/>
            <person name="Schwartz D.C."/>
            <person name="Rogers J."/>
            <person name="Quetier F."/>
            <person name="Town C.D."/>
            <person name="Roe B.A."/>
        </authorList>
    </citation>
    <scope>NUCLEOTIDE SEQUENCE [LARGE SCALE GENOMIC DNA]</scope>
    <source>
        <strain evidence="14">A17</strain>
        <strain evidence="15 16">cv. Jemalong A17</strain>
    </source>
</reference>
<feature type="domain" description="RING-type" evidence="13">
    <location>
        <begin position="35"/>
        <end position="80"/>
    </location>
</feature>
<dbReference type="GO" id="GO:0006511">
    <property type="term" value="P:ubiquitin-dependent protein catabolic process"/>
    <property type="evidence" value="ECO:0000318"/>
    <property type="project" value="GO_Central"/>
</dbReference>
<dbReference type="ExpressionAtlas" id="A0A072VLT5">
    <property type="expression patterns" value="differential"/>
</dbReference>
<dbReference type="PANTHER" id="PTHR12313">
    <property type="entry name" value="E3 UBIQUITIN-PROTEIN LIGASE RNF5-RELATED"/>
    <property type="match status" value="1"/>
</dbReference>
<dbReference type="STRING" id="3880.A0A072VLT5"/>
<dbReference type="GO" id="GO:0036503">
    <property type="term" value="P:ERAD pathway"/>
    <property type="evidence" value="ECO:0000318"/>
    <property type="project" value="GO_Central"/>
</dbReference>
<name>A0A072VLT5_MEDTR</name>
<dbReference type="HOGENOM" id="CLU_1629532_0_0_1"/>
<dbReference type="EnsemblPlants" id="KEH39125">
    <property type="protein sequence ID" value="KEH39125"/>
    <property type="gene ID" value="MTR_2g090330"/>
</dbReference>
<dbReference type="EMBL" id="CM001218">
    <property type="protein sequence ID" value="KEH39125.1"/>
    <property type="molecule type" value="Genomic_DNA"/>
</dbReference>
<dbReference type="Proteomes" id="UP000002051">
    <property type="component" value="Chromosome 2"/>
</dbReference>
<evidence type="ECO:0000256" key="5">
    <source>
        <dbReference type="ARBA" id="ARBA00022723"/>
    </source>
</evidence>
<dbReference type="Gene3D" id="3.30.40.10">
    <property type="entry name" value="Zinc/RING finger domain, C3HC4 (zinc finger)"/>
    <property type="match status" value="1"/>
</dbReference>
<organism evidence="14 16">
    <name type="scientific">Medicago truncatula</name>
    <name type="common">Barrel medic</name>
    <name type="synonym">Medicago tribuloides</name>
    <dbReference type="NCBI Taxonomy" id="3880"/>
    <lineage>
        <taxon>Eukaryota</taxon>
        <taxon>Viridiplantae</taxon>
        <taxon>Streptophyta</taxon>
        <taxon>Embryophyta</taxon>
        <taxon>Tracheophyta</taxon>
        <taxon>Spermatophyta</taxon>
        <taxon>Magnoliopsida</taxon>
        <taxon>eudicotyledons</taxon>
        <taxon>Gunneridae</taxon>
        <taxon>Pentapetalae</taxon>
        <taxon>rosids</taxon>
        <taxon>fabids</taxon>
        <taxon>Fabales</taxon>
        <taxon>Fabaceae</taxon>
        <taxon>Papilionoideae</taxon>
        <taxon>50 kb inversion clade</taxon>
        <taxon>NPAAA clade</taxon>
        <taxon>Hologalegina</taxon>
        <taxon>IRL clade</taxon>
        <taxon>Trifolieae</taxon>
        <taxon>Medicago</taxon>
    </lineage>
</organism>
<keyword evidence="9" id="KW-0472">Membrane</keyword>
<proteinExistence type="predicted"/>
<evidence type="ECO:0000256" key="7">
    <source>
        <dbReference type="ARBA" id="ARBA00022786"/>
    </source>
</evidence>
<evidence type="ECO:0000313" key="15">
    <source>
        <dbReference type="EnsemblPlants" id="KEH39125"/>
    </source>
</evidence>
<evidence type="ECO:0000256" key="3">
    <source>
        <dbReference type="ARBA" id="ARBA00004906"/>
    </source>
</evidence>
<reference evidence="15" key="3">
    <citation type="submission" date="2015-04" db="UniProtKB">
        <authorList>
            <consortium name="EnsemblPlants"/>
        </authorList>
    </citation>
    <scope>IDENTIFICATION</scope>
    <source>
        <strain evidence="15">cv. Jemalong A17</strain>
    </source>
</reference>
<dbReference type="InterPro" id="IPR017907">
    <property type="entry name" value="Znf_RING_CS"/>
</dbReference>
<dbReference type="KEGG" id="mtr:25487651"/>
<evidence type="ECO:0000256" key="11">
    <source>
        <dbReference type="RuleBase" id="RU369090"/>
    </source>
</evidence>
<feature type="region of interest" description="Disordered" evidence="12">
    <location>
        <begin position="94"/>
        <end position="145"/>
    </location>
</feature>
<evidence type="ECO:0000256" key="1">
    <source>
        <dbReference type="ARBA" id="ARBA00000900"/>
    </source>
</evidence>
<dbReference type="OrthoDB" id="6270329at2759"/>
<evidence type="ECO:0000256" key="6">
    <source>
        <dbReference type="ARBA" id="ARBA00022771"/>
    </source>
</evidence>
<evidence type="ECO:0000256" key="10">
    <source>
        <dbReference type="PROSITE-ProRule" id="PRU00175"/>
    </source>
</evidence>
<dbReference type="GO" id="GO:0008270">
    <property type="term" value="F:zinc ion binding"/>
    <property type="evidence" value="ECO:0007669"/>
    <property type="project" value="UniProtKB-KW"/>
</dbReference>
<keyword evidence="7 11" id="KW-0833">Ubl conjugation pathway</keyword>
<comment type="pathway">
    <text evidence="3 11">Protein modification; protein ubiquitination.</text>
</comment>
<evidence type="ECO:0000256" key="12">
    <source>
        <dbReference type="SAM" id="MobiDB-lite"/>
    </source>
</evidence>
<dbReference type="AlphaFoldDB" id="A0A072VLT5"/>
<dbReference type="SUPFAM" id="SSF57850">
    <property type="entry name" value="RING/U-box"/>
    <property type="match status" value="1"/>
</dbReference>
<evidence type="ECO:0000256" key="9">
    <source>
        <dbReference type="ARBA" id="ARBA00023136"/>
    </source>
</evidence>
<sequence>MHHMLVLMDILSNRAKADANANADSNKICSNDFECNICLEHVKDPVVTLCGHLYCWPCIYKWINSTSWEHNEKPECPICKSEISESTLVPLYGRGKTTSSSEGEAHQDGVVVPPRPLGPRSLDTATVSQPELEQAEAEAEAPPAQESSLHICLQYGPYKLDFRKFD</sequence>
<comment type="function">
    <text evidence="11">E3 ubiquitin-protein ligase.</text>
</comment>
<accession>A0A072VLT5</accession>
<keyword evidence="5 11" id="KW-0479">Metal-binding</keyword>
<comment type="domain">
    <text evidence="11">The RING-type zinc finger domain is responsible for E3 ligase activity.</text>
</comment>
<comment type="catalytic activity">
    <reaction evidence="1 11">
        <text>S-ubiquitinyl-[E2 ubiquitin-conjugating enzyme]-L-cysteine + [acceptor protein]-L-lysine = [E2 ubiquitin-conjugating enzyme]-L-cysteine + N(6)-ubiquitinyl-[acceptor protein]-L-lysine.</text>
        <dbReference type="EC" id="2.3.2.27"/>
    </reaction>
</comment>
<comment type="subcellular location">
    <subcellularLocation>
        <location evidence="2">Endomembrane system</location>
    </subcellularLocation>
    <subcellularLocation>
        <location evidence="11">Endoplasmic reticulum membrane</location>
        <topology evidence="11">Single-pass type IV membrane protein</topology>
    </subcellularLocation>
</comment>
<dbReference type="InterPro" id="IPR013083">
    <property type="entry name" value="Znf_RING/FYVE/PHD"/>
</dbReference>
<evidence type="ECO:0000259" key="13">
    <source>
        <dbReference type="PROSITE" id="PS50089"/>
    </source>
</evidence>
<dbReference type="PROSITE" id="PS50089">
    <property type="entry name" value="ZF_RING_2"/>
    <property type="match status" value="1"/>
</dbReference>
<keyword evidence="4 11" id="KW-0808">Transferase</keyword>
<evidence type="ECO:0000256" key="4">
    <source>
        <dbReference type="ARBA" id="ARBA00022679"/>
    </source>
</evidence>
<dbReference type="GO" id="GO:0044390">
    <property type="term" value="F:ubiquitin-like protein conjugating enzyme binding"/>
    <property type="evidence" value="ECO:0000318"/>
    <property type="project" value="GO_Central"/>
</dbReference>
<keyword evidence="8 11" id="KW-0862">Zinc</keyword>
<keyword evidence="16" id="KW-1185">Reference proteome</keyword>
<dbReference type="GO" id="GO:0005789">
    <property type="term" value="C:endoplasmic reticulum membrane"/>
    <property type="evidence" value="ECO:0007669"/>
    <property type="project" value="UniProtKB-SubCell"/>
</dbReference>
<evidence type="ECO:0000256" key="8">
    <source>
        <dbReference type="ARBA" id="ARBA00022833"/>
    </source>
</evidence>
<dbReference type="InterPro" id="IPR018957">
    <property type="entry name" value="Znf_C3HC4_RING-type"/>
</dbReference>
<dbReference type="UniPathway" id="UPA00143"/>
<reference evidence="14 16" key="2">
    <citation type="journal article" date="2014" name="BMC Genomics">
        <title>An improved genome release (version Mt4.0) for the model legume Medicago truncatula.</title>
        <authorList>
            <person name="Tang H."/>
            <person name="Krishnakumar V."/>
            <person name="Bidwell S."/>
            <person name="Rosen B."/>
            <person name="Chan A."/>
            <person name="Zhou S."/>
            <person name="Gentzbittel L."/>
            <person name="Childs K.L."/>
            <person name="Yandell M."/>
            <person name="Gundlach H."/>
            <person name="Mayer K.F."/>
            <person name="Schwartz D.C."/>
            <person name="Town C.D."/>
        </authorList>
    </citation>
    <scope>GENOME REANNOTATION</scope>
    <source>
        <strain evidence="14">A17</strain>
        <strain evidence="15 16">cv. Jemalong A17</strain>
    </source>
</reference>
<dbReference type="GO" id="GO:0061630">
    <property type="term" value="F:ubiquitin protein ligase activity"/>
    <property type="evidence" value="ECO:0000318"/>
    <property type="project" value="GO_Central"/>
</dbReference>
<dbReference type="InterPro" id="IPR045103">
    <property type="entry name" value="RNF5/RNF185-like"/>
</dbReference>
<evidence type="ECO:0000313" key="16">
    <source>
        <dbReference type="Proteomes" id="UP000002051"/>
    </source>
</evidence>
<keyword evidence="6 10" id="KW-0863">Zinc-finger</keyword>
<dbReference type="GO" id="GO:0016567">
    <property type="term" value="P:protein ubiquitination"/>
    <property type="evidence" value="ECO:0007669"/>
    <property type="project" value="UniProtKB-UniPathway"/>
</dbReference>
<dbReference type="SMART" id="SM00184">
    <property type="entry name" value="RING"/>
    <property type="match status" value="1"/>
</dbReference>